<feature type="transmembrane region" description="Helical" evidence="1">
    <location>
        <begin position="38"/>
        <end position="55"/>
    </location>
</feature>
<evidence type="ECO:0000313" key="2">
    <source>
        <dbReference type="EMBL" id="CAB4198065.1"/>
    </source>
</evidence>
<evidence type="ECO:0000256" key="1">
    <source>
        <dbReference type="SAM" id="Phobius"/>
    </source>
</evidence>
<feature type="transmembrane region" description="Helical" evidence="1">
    <location>
        <begin position="6"/>
        <end position="26"/>
    </location>
</feature>
<gene>
    <name evidence="2" type="ORF">UFOVP1311_50</name>
</gene>
<keyword evidence="1" id="KW-0472">Membrane</keyword>
<keyword evidence="1" id="KW-0812">Transmembrane</keyword>
<proteinExistence type="predicted"/>
<accession>A0A6J5S002</accession>
<reference evidence="2" key="1">
    <citation type="submission" date="2020-05" db="EMBL/GenBank/DDBJ databases">
        <authorList>
            <person name="Chiriac C."/>
            <person name="Salcher M."/>
            <person name="Ghai R."/>
            <person name="Kavagutti S V."/>
        </authorList>
    </citation>
    <scope>NUCLEOTIDE SEQUENCE</scope>
</reference>
<sequence length="57" mass="6594">MTKFLIGKAVEFFSASLFILLFFFIYRKVKKQKLKSSDITISIFIGALSFFLSNYQG</sequence>
<protein>
    <submittedName>
        <fullName evidence="2">Uncharacterized protein</fullName>
    </submittedName>
</protein>
<organism evidence="2">
    <name type="scientific">uncultured Caudovirales phage</name>
    <dbReference type="NCBI Taxonomy" id="2100421"/>
    <lineage>
        <taxon>Viruses</taxon>
        <taxon>Duplodnaviria</taxon>
        <taxon>Heunggongvirae</taxon>
        <taxon>Uroviricota</taxon>
        <taxon>Caudoviricetes</taxon>
        <taxon>Peduoviridae</taxon>
        <taxon>Maltschvirus</taxon>
        <taxon>Maltschvirus maltsch</taxon>
    </lineage>
</organism>
<name>A0A6J5S002_9CAUD</name>
<keyword evidence="1" id="KW-1133">Transmembrane helix</keyword>
<dbReference type="EMBL" id="LR797257">
    <property type="protein sequence ID" value="CAB4198065.1"/>
    <property type="molecule type" value="Genomic_DNA"/>
</dbReference>